<sequence>MRITGMGMAYKAGLCLGVYLLLPAATSAAGGSLSGAPMTADAQEWHFSVSPYIWGAGVEGDVGHKRTGKSHVKLDFSDVARNLDVAFMGLMEARKGPYSILADIMYSDSTTKTDLPSSRLDTKSKTASGFLGAGYTLLQDGKSHLDVIAGGRIWYSKTTLALHGGAIDGTQRSDSATWVDAVAGMRGHYAMTEHIFLTGWGTAGGGQARFDWDMAGLLGYQFGSTVAVLAGYRAMGVNYQHDGFVYDMVQQGPVIGMTVGF</sequence>
<accession>A0ABR4UB24</accession>
<organism evidence="2 3">
    <name type="scientific">Serratia grimesii</name>
    <dbReference type="NCBI Taxonomy" id="82995"/>
    <lineage>
        <taxon>Bacteria</taxon>
        <taxon>Pseudomonadati</taxon>
        <taxon>Pseudomonadota</taxon>
        <taxon>Gammaproteobacteria</taxon>
        <taxon>Enterobacterales</taxon>
        <taxon>Yersiniaceae</taxon>
        <taxon>Serratia</taxon>
    </lineage>
</organism>
<dbReference type="EMBL" id="JGVP01000011">
    <property type="protein sequence ID" value="KFB88734.1"/>
    <property type="molecule type" value="Genomic_DNA"/>
</dbReference>
<protein>
    <recommendedName>
        <fullName evidence="4">Outer membrane protein beta-barrel domain-containing protein</fullName>
    </recommendedName>
</protein>
<comment type="caution">
    <text evidence="2">The sequence shown here is derived from an EMBL/GenBank/DDBJ whole genome shotgun (WGS) entry which is preliminary data.</text>
</comment>
<evidence type="ECO:0008006" key="4">
    <source>
        <dbReference type="Google" id="ProtNLM"/>
    </source>
</evidence>
<keyword evidence="1" id="KW-0732">Signal</keyword>
<feature type="signal peptide" evidence="1">
    <location>
        <begin position="1"/>
        <end position="28"/>
    </location>
</feature>
<dbReference type="Proteomes" id="UP000028721">
    <property type="component" value="Unassembled WGS sequence"/>
</dbReference>
<evidence type="ECO:0000313" key="2">
    <source>
        <dbReference type="EMBL" id="KFB88734.1"/>
    </source>
</evidence>
<keyword evidence="3" id="KW-1185">Reference proteome</keyword>
<evidence type="ECO:0000256" key="1">
    <source>
        <dbReference type="SAM" id="SignalP"/>
    </source>
</evidence>
<evidence type="ECO:0000313" key="3">
    <source>
        <dbReference type="Proteomes" id="UP000028721"/>
    </source>
</evidence>
<gene>
    <name evidence="2" type="ORF">CR62_03625</name>
</gene>
<name>A0ABR4UB24_9GAMM</name>
<proteinExistence type="predicted"/>
<reference evidence="2 3" key="1">
    <citation type="submission" date="2014-03" db="EMBL/GenBank/DDBJ databases">
        <title>Draft genome sequence of the Serratia grimesii strain a2.</title>
        <authorList>
            <person name="Toymentseva A."/>
            <person name="Kazakov S."/>
            <person name="Giliazeva A."/>
            <person name="Ismagilova R."/>
            <person name="Shah R."/>
            <person name="Sharipova M."/>
            <person name="Khaitlina S."/>
            <person name="Mardanova A."/>
        </authorList>
    </citation>
    <scope>NUCLEOTIDE SEQUENCE [LARGE SCALE GENOMIC DNA]</scope>
    <source>
        <strain evidence="2 3">A2</strain>
    </source>
</reference>
<feature type="chain" id="PRO_5046618044" description="Outer membrane protein beta-barrel domain-containing protein" evidence="1">
    <location>
        <begin position="29"/>
        <end position="261"/>
    </location>
</feature>